<dbReference type="AlphaFoldDB" id="A0AAW7KFL3"/>
<proteinExistence type="predicted"/>
<dbReference type="PROSITE" id="PS51257">
    <property type="entry name" value="PROKAR_LIPOPROTEIN"/>
    <property type="match status" value="1"/>
</dbReference>
<name>A0AAW7KFL3_ENTFL</name>
<dbReference type="RefSeq" id="WP_289870251.1">
    <property type="nucleotide sequence ID" value="NZ_JAREWH010000024.1"/>
</dbReference>
<dbReference type="EMBL" id="JAREWH010000024">
    <property type="protein sequence ID" value="MDN3193628.1"/>
    <property type="molecule type" value="Genomic_DNA"/>
</dbReference>
<evidence type="ECO:0008006" key="3">
    <source>
        <dbReference type="Google" id="ProtNLM"/>
    </source>
</evidence>
<reference evidence="1" key="2">
    <citation type="submission" date="2023-03" db="EMBL/GenBank/DDBJ databases">
        <authorList>
            <person name="Zajac M."/>
            <person name="Kwit R."/>
            <person name="Wasyl D."/>
        </authorList>
    </citation>
    <scope>NUCLEOTIDE SEQUENCE</scope>
    <source>
        <strain evidence="1">691B_2</strain>
    </source>
</reference>
<evidence type="ECO:0000313" key="2">
    <source>
        <dbReference type="Proteomes" id="UP001173174"/>
    </source>
</evidence>
<comment type="caution">
    <text evidence="1">The sequence shown here is derived from an EMBL/GenBank/DDBJ whole genome shotgun (WGS) entry which is preliminary data.</text>
</comment>
<evidence type="ECO:0000313" key="1">
    <source>
        <dbReference type="EMBL" id="MDN3193628.1"/>
    </source>
</evidence>
<dbReference type="Proteomes" id="UP001173174">
    <property type="component" value="Unassembled WGS sequence"/>
</dbReference>
<protein>
    <recommendedName>
        <fullName evidence="3">Pheromone cAM373 lipoprotein</fullName>
    </recommendedName>
</protein>
<sequence>MNFKKIFSAITILGGIVVFTGCGLGKDEVTNTDYKVNVENATNIYKANTNNSEILSINFDIGEGSKEYEYIFVNSAEKIYINPQNEKVKKESDTSGRENNKETFNAKEIEGIKSTKKVLEEAKNKVGGISPRVLDWRLEKKDGTLVYDINVKTNTGSERVLLSAK</sequence>
<organism evidence="1 2">
    <name type="scientific">Enterococcus faecalis</name>
    <name type="common">Streptococcus faecalis</name>
    <dbReference type="NCBI Taxonomy" id="1351"/>
    <lineage>
        <taxon>Bacteria</taxon>
        <taxon>Bacillati</taxon>
        <taxon>Bacillota</taxon>
        <taxon>Bacilli</taxon>
        <taxon>Lactobacillales</taxon>
        <taxon>Enterococcaceae</taxon>
        <taxon>Enterococcus</taxon>
    </lineage>
</organism>
<accession>A0AAW7KFL3</accession>
<reference evidence="1" key="1">
    <citation type="journal article" date="2023" name="Pathogens">
        <title>Prevalence of Enterococcus spp. and the Whole-Genome Characteristics of Enterococcus faecium and Enterococcus faecalis Strains Isolated from Free-Living Birds in Poland.</title>
        <authorList>
            <person name="Kwit R."/>
            <person name="Zajac M."/>
            <person name="Smialowska-Weglinska A."/>
            <person name="Skarzynska M."/>
            <person name="Bomba A."/>
            <person name="Lalak A."/>
            <person name="Skrzypiec E."/>
            <person name="Wojdat D."/>
            <person name="Koza W."/>
            <person name="Mikos-Wojewoda E."/>
            <person name="Pasim P."/>
            <person name="Skora M."/>
            <person name="Polak M."/>
            <person name="Wiacek J."/>
            <person name="Wasyl D."/>
        </authorList>
    </citation>
    <scope>NUCLEOTIDE SEQUENCE</scope>
    <source>
        <strain evidence="1">691B_2</strain>
    </source>
</reference>
<gene>
    <name evidence="1" type="ORF">P0E79_14215</name>
</gene>